<keyword evidence="2" id="KW-1185">Reference proteome</keyword>
<reference evidence="1" key="1">
    <citation type="submission" date="2021-06" db="EMBL/GenBank/DDBJ databases">
        <authorList>
            <person name="Kallberg Y."/>
            <person name="Tangrot J."/>
            <person name="Rosling A."/>
        </authorList>
    </citation>
    <scope>NUCLEOTIDE SEQUENCE</scope>
    <source>
        <strain evidence="1">FL966</strain>
    </source>
</reference>
<accession>A0A9N9N8B9</accession>
<organism evidence="1 2">
    <name type="scientific">Cetraspora pellucida</name>
    <dbReference type="NCBI Taxonomy" id="1433469"/>
    <lineage>
        <taxon>Eukaryota</taxon>
        <taxon>Fungi</taxon>
        <taxon>Fungi incertae sedis</taxon>
        <taxon>Mucoromycota</taxon>
        <taxon>Glomeromycotina</taxon>
        <taxon>Glomeromycetes</taxon>
        <taxon>Diversisporales</taxon>
        <taxon>Gigasporaceae</taxon>
        <taxon>Cetraspora</taxon>
    </lineage>
</organism>
<dbReference type="AlphaFoldDB" id="A0A9N9N8B9"/>
<proteinExistence type="predicted"/>
<protein>
    <submittedName>
        <fullName evidence="1">5984_t:CDS:1</fullName>
    </submittedName>
</protein>
<dbReference type="OrthoDB" id="2449549at2759"/>
<gene>
    <name evidence="1" type="ORF">CPELLU_LOCUS12303</name>
</gene>
<comment type="caution">
    <text evidence="1">The sequence shown here is derived from an EMBL/GenBank/DDBJ whole genome shotgun (WGS) entry which is preliminary data.</text>
</comment>
<evidence type="ECO:0000313" key="2">
    <source>
        <dbReference type="Proteomes" id="UP000789759"/>
    </source>
</evidence>
<sequence>MFGKRESPTAVGGLQLDRTYNENLKNLTSYTLIDTLVIPVFLQLPNQSMLSVNALMDFGASVCFFDYTLTHQYNLPTSKKRTPLMVENHYEEIKFNLIQMLHHHVILRLSWLAYHNSSINWHERILKFPDAGCIPHIQHPSLALTTTHISMPERVFLAQIFHIAFVNKGSDIATSILLVKYNDFSDVFNKKEANRLPEHRPYNCAIDLVSGKQPL</sequence>
<name>A0A9N9N8B9_9GLOM</name>
<evidence type="ECO:0000313" key="1">
    <source>
        <dbReference type="EMBL" id="CAG8710500.1"/>
    </source>
</evidence>
<dbReference type="EMBL" id="CAJVQA010011750">
    <property type="protein sequence ID" value="CAG8710500.1"/>
    <property type="molecule type" value="Genomic_DNA"/>
</dbReference>
<dbReference type="Proteomes" id="UP000789759">
    <property type="component" value="Unassembled WGS sequence"/>
</dbReference>